<evidence type="ECO:0000256" key="1">
    <source>
        <dbReference type="SAM" id="MobiDB-lite"/>
    </source>
</evidence>
<feature type="compositionally biased region" description="Acidic residues" evidence="1">
    <location>
        <begin position="318"/>
        <end position="330"/>
    </location>
</feature>
<protein>
    <submittedName>
        <fullName evidence="3">Helix-turn-helix domain-containing protein</fullName>
    </submittedName>
</protein>
<gene>
    <name evidence="3" type="ORF">FEZ33_01860</name>
</gene>
<dbReference type="AlphaFoldDB" id="A0A5R9EGC3"/>
<dbReference type="PANTHER" id="PTHR34475:SF1">
    <property type="entry name" value="CYTOSKELETON PROTEIN RODZ"/>
    <property type="match status" value="1"/>
</dbReference>
<keyword evidence="2" id="KW-0472">Membrane</keyword>
<sequence>MSELGTKLREARVEKGYTLNTLQQMTKIQKKYLQAIELGNYDEMPGSFYVRAFIKQYADMVGLDGDELLIEYEDELSSSSDNSNDSEDVEGDKIPSRAERYVTNENNSFDAVVAYLPVILLVAIVIGIMIALVFAINSIGQSDQPAESVSSETSTSIVSVVEPESVEQDELATESGAESESTTEEPTLGENDIMVGDQVLTLTSQPGEATTYELNAPFSEYTFEFEGNNFVWVGVFEDGVIVQDTTIVEDEVLEHTVTPGTQEVRISFGYPEGANLSVNGTLIEPQGQYLTETMIFTAAEESEEADTETEEDTIELDIPEEDAATSEEDFQGPAVLAPEDGTEGVE</sequence>
<evidence type="ECO:0000313" key="3">
    <source>
        <dbReference type="EMBL" id="TLQ49161.1"/>
    </source>
</evidence>
<dbReference type="GO" id="GO:0003677">
    <property type="term" value="F:DNA binding"/>
    <property type="evidence" value="ECO:0007669"/>
    <property type="project" value="InterPro"/>
</dbReference>
<dbReference type="Gene3D" id="1.10.260.40">
    <property type="entry name" value="lambda repressor-like DNA-binding domains"/>
    <property type="match status" value="1"/>
</dbReference>
<evidence type="ECO:0000313" key="4">
    <source>
        <dbReference type="Proteomes" id="UP000306420"/>
    </source>
</evidence>
<feature type="transmembrane region" description="Helical" evidence="2">
    <location>
        <begin position="112"/>
        <end position="136"/>
    </location>
</feature>
<feature type="region of interest" description="Disordered" evidence="1">
    <location>
        <begin position="144"/>
        <end position="189"/>
    </location>
</feature>
<dbReference type="CDD" id="cd00093">
    <property type="entry name" value="HTH_XRE"/>
    <property type="match status" value="1"/>
</dbReference>
<feature type="region of interest" description="Disordered" evidence="1">
    <location>
        <begin position="75"/>
        <end position="98"/>
    </location>
</feature>
<proteinExistence type="predicted"/>
<dbReference type="InterPro" id="IPR010982">
    <property type="entry name" value="Lambda_DNA-bd_dom_sf"/>
</dbReference>
<accession>A0A5R9EGC3</accession>
<organism evidence="3 4">
    <name type="scientific">Ruoffia tabacinasalis</name>
    <dbReference type="NCBI Taxonomy" id="87458"/>
    <lineage>
        <taxon>Bacteria</taxon>
        <taxon>Bacillati</taxon>
        <taxon>Bacillota</taxon>
        <taxon>Bacilli</taxon>
        <taxon>Lactobacillales</taxon>
        <taxon>Aerococcaceae</taxon>
        <taxon>Ruoffia</taxon>
    </lineage>
</organism>
<dbReference type="SUPFAM" id="SSF47413">
    <property type="entry name" value="lambda repressor-like DNA-binding domains"/>
    <property type="match status" value="1"/>
</dbReference>
<dbReference type="Proteomes" id="UP000306420">
    <property type="component" value="Unassembled WGS sequence"/>
</dbReference>
<dbReference type="PANTHER" id="PTHR34475">
    <property type="match status" value="1"/>
</dbReference>
<keyword evidence="2" id="KW-1133">Transmembrane helix</keyword>
<comment type="caution">
    <text evidence="3">The sequence shown here is derived from an EMBL/GenBank/DDBJ whole genome shotgun (WGS) entry which is preliminary data.</text>
</comment>
<keyword evidence="2" id="KW-0812">Transmembrane</keyword>
<evidence type="ECO:0000256" key="2">
    <source>
        <dbReference type="SAM" id="Phobius"/>
    </source>
</evidence>
<reference evidence="3 4" key="1">
    <citation type="submission" date="2019-05" db="EMBL/GenBank/DDBJ databases">
        <title>The metagenome of a microbial culture collection derived from dairy environment covers the genomic content of the human microbiome.</title>
        <authorList>
            <person name="Roder T."/>
            <person name="Wuthrich D."/>
            <person name="Sattari Z."/>
            <person name="Von Ah U."/>
            <person name="Bar C."/>
            <person name="Ronchi F."/>
            <person name="Macpherson A.J."/>
            <person name="Ganal-Vonarburg S.C."/>
            <person name="Bruggmann R."/>
            <person name="Vergeres G."/>
        </authorList>
    </citation>
    <scope>NUCLEOTIDE SEQUENCE [LARGE SCALE GENOMIC DNA]</scope>
    <source>
        <strain evidence="3 4">FAM 24227</strain>
    </source>
</reference>
<dbReference type="EMBL" id="VBSP01000003">
    <property type="protein sequence ID" value="TLQ49161.1"/>
    <property type="molecule type" value="Genomic_DNA"/>
</dbReference>
<feature type="region of interest" description="Disordered" evidence="1">
    <location>
        <begin position="318"/>
        <end position="346"/>
    </location>
</feature>
<dbReference type="InterPro" id="IPR001387">
    <property type="entry name" value="Cro/C1-type_HTH"/>
</dbReference>
<dbReference type="Pfam" id="PF13413">
    <property type="entry name" value="HTH_25"/>
    <property type="match status" value="1"/>
</dbReference>
<feature type="compositionally biased region" description="Low complexity" evidence="1">
    <location>
        <begin position="147"/>
        <end position="163"/>
    </location>
</feature>
<dbReference type="OrthoDB" id="9797543at2"/>
<name>A0A5R9EGC3_9LACT</name>
<dbReference type="InterPro" id="IPR050400">
    <property type="entry name" value="Bact_Cytoskel_RodZ"/>
</dbReference>
<feature type="compositionally biased region" description="Low complexity" evidence="1">
    <location>
        <begin position="173"/>
        <end position="189"/>
    </location>
</feature>